<gene>
    <name evidence="1" type="ORF">L3556_05300</name>
</gene>
<keyword evidence="2" id="KW-1185">Reference proteome</keyword>
<dbReference type="EMBL" id="JAKKUT010000002">
    <property type="protein sequence ID" value="MDG2990350.1"/>
    <property type="molecule type" value="Genomic_DNA"/>
</dbReference>
<dbReference type="InterPro" id="IPR007378">
    <property type="entry name" value="Tic22-like"/>
</dbReference>
<dbReference type="RefSeq" id="WP_277866262.1">
    <property type="nucleotide sequence ID" value="NZ_JAKKUT010000002.1"/>
</dbReference>
<dbReference type="Pfam" id="PF04278">
    <property type="entry name" value="Tic22"/>
    <property type="match status" value="1"/>
</dbReference>
<reference evidence="1" key="2">
    <citation type="submission" date="2022-01" db="EMBL/GenBank/DDBJ databases">
        <authorList>
            <person name="Zivanovic Y."/>
            <person name="Moreira D."/>
            <person name="Lopez-Garcia P."/>
        </authorList>
    </citation>
    <scope>NUCLEOTIDE SEQUENCE</scope>
    <source>
        <strain evidence="1">G9</strain>
    </source>
</reference>
<evidence type="ECO:0008006" key="3">
    <source>
        <dbReference type="Google" id="ProtNLM"/>
    </source>
</evidence>
<sequence length="269" mass="29483">MKGLARLGILAGLVSGLWMAPALTRQMTAFALPQEQVLRQLNNVPVFMITNQQGEPLTYELENPSNQKKVQVFTFFINQQDAQTALTGLKTNQPEVGNVARISTASLSGAVQVALESQENADIGVDIIPSRQQFDTAVDLLKKNGDLVERDGQLLTKEGQPFAGGTPLFYVADIKTGGPIAVEATVQENGQSRTTRFVPFYFDNAQLQNELRQAQEQRPELVRDTTIRVIMLDGLVSTMLTSDDPVAGQIQLVQTPEAIQFAIQQAENQ</sequence>
<dbReference type="PANTHER" id="PTHR33926:SF4">
    <property type="entry name" value="PROTEIN TIC 22, CHLOROPLASTIC"/>
    <property type="match status" value="1"/>
</dbReference>
<comment type="caution">
    <text evidence="1">The sequence shown here is derived from an EMBL/GenBank/DDBJ whole genome shotgun (WGS) entry which is preliminary data.</text>
</comment>
<name>A0ABT6EYZ5_9SYNE</name>
<organism evidence="1 2">
    <name type="scientific">Candidatus Synechococcus calcipolaris G9</name>
    <dbReference type="NCBI Taxonomy" id="1497997"/>
    <lineage>
        <taxon>Bacteria</taxon>
        <taxon>Bacillati</taxon>
        <taxon>Cyanobacteriota</taxon>
        <taxon>Cyanophyceae</taxon>
        <taxon>Synechococcales</taxon>
        <taxon>Synechococcaceae</taxon>
        <taxon>Synechococcus</taxon>
    </lineage>
</organism>
<proteinExistence type="predicted"/>
<accession>A0ABT6EYZ5</accession>
<dbReference type="Gene3D" id="3.40.1350.100">
    <property type="match status" value="1"/>
</dbReference>
<evidence type="ECO:0000313" key="2">
    <source>
        <dbReference type="Proteomes" id="UP001154265"/>
    </source>
</evidence>
<protein>
    <recommendedName>
        <fullName evidence="3">Tic22 family protein</fullName>
    </recommendedName>
</protein>
<evidence type="ECO:0000313" key="1">
    <source>
        <dbReference type="EMBL" id="MDG2990350.1"/>
    </source>
</evidence>
<dbReference type="Proteomes" id="UP001154265">
    <property type="component" value="Unassembled WGS sequence"/>
</dbReference>
<reference evidence="1" key="1">
    <citation type="journal article" date="2022" name="Genome Biol. Evol.">
        <title>A New Gene Family Diagnostic for Intracellular Biomineralization of Amorphous Ca Carbonates by Cyanobacteria.</title>
        <authorList>
            <person name="Benzerara K."/>
            <person name="Duprat E."/>
            <person name="Bitard-Feildel T."/>
            <person name="Caumes G."/>
            <person name="Cassier-Chauvat C."/>
            <person name="Chauvat F."/>
            <person name="Dezi M."/>
            <person name="Diop S.I."/>
            <person name="Gaschignard G."/>
            <person name="Gorgen S."/>
            <person name="Gugger M."/>
            <person name="Lopez-Garcia P."/>
            <person name="Millet M."/>
            <person name="Skouri-Panet F."/>
            <person name="Moreira D."/>
            <person name="Callebaut I."/>
        </authorList>
    </citation>
    <scope>NUCLEOTIDE SEQUENCE</scope>
    <source>
        <strain evidence="1">G9</strain>
    </source>
</reference>
<dbReference type="PANTHER" id="PTHR33926">
    <property type="entry name" value="PROTEIN TIC 22, CHLOROPLASTIC"/>
    <property type="match status" value="1"/>
</dbReference>